<proteinExistence type="inferred from homology"/>
<keyword evidence="6" id="KW-1185">Reference proteome</keyword>
<dbReference type="InterPro" id="IPR000873">
    <property type="entry name" value="AMP-dep_synth/lig_dom"/>
</dbReference>
<dbReference type="Gene3D" id="3.40.50.12780">
    <property type="entry name" value="N-terminal domain of ligase-like"/>
    <property type="match status" value="1"/>
</dbReference>
<dbReference type="Pfam" id="PF13193">
    <property type="entry name" value="AMP-binding_C"/>
    <property type="match status" value="1"/>
</dbReference>
<sequence>MRPPVSFDIDAQGETDTRLQQLSTVVSDVQYSDRPALTVGTTSLSYQELHDRIDRTRGAFTNLGLEPGDRIILLLPTGVEFVVAYFAAHRAGLTVIALNPVLGVSEIDYILTSMQPKLILTVSERGVVPVLSQLPDIVISRVPSANIAYMGSASDFESFSEQELPLELYMSDVNHHHPVEVRHDEQEALILFTSGTSGRPKGVSLTHGALIRNVQAANCALDIRPDDVLLCPLPLAHVFGQLVLMLGGLLANAQLVLVPRPSPESVFEAMVKWEPTVMAAVPTTYSALTSLAAMHRESAQKAGRHLRVALSGGSGLAESVSNGFKAGFGRPIHQGYGMTEVGCCIALEDTSKPSSGGVGTILPTIEWRIAALEPSEPDSGELEIRGENIFQGYYVDGVFQPRARNEWFATGDLGRVDKEGRLFLFDRRKELIIRNGYNVYPSEVEAVLMEHPDVTLAAVVGVDDEFVGQEIAAFVTLRTGALVDAWEVVQWCKQKIALYKYPRKVAIIESMPTNPTGKILKRDLNLTLLQALS</sequence>
<dbReference type="SUPFAM" id="SSF56801">
    <property type="entry name" value="Acetyl-CoA synthetase-like"/>
    <property type="match status" value="1"/>
</dbReference>
<comment type="caution">
    <text evidence="5">The sequence shown here is derived from an EMBL/GenBank/DDBJ whole genome shotgun (WGS) entry which is preliminary data.</text>
</comment>
<name>A0A9E5JTJ4_9GAMM</name>
<dbReference type="Pfam" id="PF00501">
    <property type="entry name" value="AMP-binding"/>
    <property type="match status" value="1"/>
</dbReference>
<dbReference type="InterPro" id="IPR025110">
    <property type="entry name" value="AMP-bd_C"/>
</dbReference>
<gene>
    <name evidence="5" type="ORF">G8770_01760</name>
</gene>
<comment type="similarity">
    <text evidence="1">Belongs to the ATP-dependent AMP-binding enzyme family.</text>
</comment>
<dbReference type="InterPro" id="IPR045851">
    <property type="entry name" value="AMP-bd_C_sf"/>
</dbReference>
<feature type="domain" description="AMP-binding enzyme C-terminal" evidence="4">
    <location>
        <begin position="443"/>
        <end position="518"/>
    </location>
</feature>
<dbReference type="PANTHER" id="PTHR43201">
    <property type="entry name" value="ACYL-COA SYNTHETASE"/>
    <property type="match status" value="1"/>
</dbReference>
<evidence type="ECO:0000259" key="3">
    <source>
        <dbReference type="Pfam" id="PF00501"/>
    </source>
</evidence>
<evidence type="ECO:0000313" key="5">
    <source>
        <dbReference type="EMBL" id="NHO64271.1"/>
    </source>
</evidence>
<evidence type="ECO:0000256" key="2">
    <source>
        <dbReference type="ARBA" id="ARBA00022598"/>
    </source>
</evidence>
<dbReference type="InterPro" id="IPR042099">
    <property type="entry name" value="ANL_N_sf"/>
</dbReference>
<evidence type="ECO:0000259" key="4">
    <source>
        <dbReference type="Pfam" id="PF13193"/>
    </source>
</evidence>
<evidence type="ECO:0000313" key="6">
    <source>
        <dbReference type="Proteomes" id="UP000787472"/>
    </source>
</evidence>
<dbReference type="AlphaFoldDB" id="A0A9E5JTJ4"/>
<dbReference type="PROSITE" id="PS00455">
    <property type="entry name" value="AMP_BINDING"/>
    <property type="match status" value="1"/>
</dbReference>
<dbReference type="EMBL" id="JAAONZ010000001">
    <property type="protein sequence ID" value="NHO64271.1"/>
    <property type="molecule type" value="Genomic_DNA"/>
</dbReference>
<dbReference type="RefSeq" id="WP_167181135.1">
    <property type="nucleotide sequence ID" value="NZ_JAAONZ010000001.1"/>
</dbReference>
<accession>A0A9E5JTJ4</accession>
<organism evidence="5 6">
    <name type="scientific">Pseudomaricurvus hydrocarbonicus</name>
    <dbReference type="NCBI Taxonomy" id="1470433"/>
    <lineage>
        <taxon>Bacteria</taxon>
        <taxon>Pseudomonadati</taxon>
        <taxon>Pseudomonadota</taxon>
        <taxon>Gammaproteobacteria</taxon>
        <taxon>Cellvibrionales</taxon>
        <taxon>Cellvibrionaceae</taxon>
        <taxon>Pseudomaricurvus</taxon>
    </lineage>
</organism>
<dbReference type="GO" id="GO:0006631">
    <property type="term" value="P:fatty acid metabolic process"/>
    <property type="evidence" value="ECO:0007669"/>
    <property type="project" value="TreeGrafter"/>
</dbReference>
<dbReference type="GO" id="GO:0031956">
    <property type="term" value="F:medium-chain fatty acid-CoA ligase activity"/>
    <property type="evidence" value="ECO:0007669"/>
    <property type="project" value="TreeGrafter"/>
</dbReference>
<dbReference type="Proteomes" id="UP000787472">
    <property type="component" value="Unassembled WGS sequence"/>
</dbReference>
<evidence type="ECO:0000256" key="1">
    <source>
        <dbReference type="ARBA" id="ARBA00006432"/>
    </source>
</evidence>
<keyword evidence="2 5" id="KW-0436">Ligase</keyword>
<feature type="domain" description="AMP-dependent synthetase/ligase" evidence="3">
    <location>
        <begin position="30"/>
        <end position="394"/>
    </location>
</feature>
<dbReference type="InterPro" id="IPR020845">
    <property type="entry name" value="AMP-binding_CS"/>
</dbReference>
<protein>
    <submittedName>
        <fullName evidence="5">Long-chain fatty acid--CoA ligase</fullName>
    </submittedName>
</protein>
<dbReference type="PANTHER" id="PTHR43201:SF5">
    <property type="entry name" value="MEDIUM-CHAIN ACYL-COA LIGASE ACSF2, MITOCHONDRIAL"/>
    <property type="match status" value="1"/>
</dbReference>
<reference evidence="5" key="1">
    <citation type="submission" date="2020-03" db="EMBL/GenBank/DDBJ databases">
        <authorList>
            <person name="Guo F."/>
        </authorList>
    </citation>
    <scope>NUCLEOTIDE SEQUENCE</scope>
    <source>
        <strain evidence="5">JCM 30134</strain>
    </source>
</reference>
<dbReference type="Gene3D" id="3.30.300.30">
    <property type="match status" value="1"/>
</dbReference>